<protein>
    <submittedName>
        <fullName evidence="1">NADH-quinone oxidoreductase subunit I</fullName>
    </submittedName>
</protein>
<evidence type="ECO:0000313" key="1">
    <source>
        <dbReference type="EMBL" id="MCH3853744.1"/>
    </source>
</evidence>
<sequence length="65" mass="7424">QDFLTPIDKLKNQVEFEGAGSLRKDADLLVKKTPNYYEVLQEREKNLCTDEECTLPNLAPQGEVK</sequence>
<evidence type="ECO:0000313" key="2">
    <source>
        <dbReference type="Proteomes" id="UP001199644"/>
    </source>
</evidence>
<dbReference type="AlphaFoldDB" id="A0AAW5EEL0"/>
<feature type="non-terminal residue" evidence="1">
    <location>
        <position position="1"/>
    </location>
</feature>
<name>A0AAW5EEL0_CAMJU</name>
<comment type="caution">
    <text evidence="1">The sequence shown here is derived from an EMBL/GenBank/DDBJ whole genome shotgun (WGS) entry which is preliminary data.</text>
</comment>
<dbReference type="EMBL" id="JAJUOL010001237">
    <property type="protein sequence ID" value="MCH3853744.1"/>
    <property type="molecule type" value="Genomic_DNA"/>
</dbReference>
<accession>A0AAW5EEL0</accession>
<organism evidence="1 2">
    <name type="scientific">Campylobacter jejuni</name>
    <dbReference type="NCBI Taxonomy" id="197"/>
    <lineage>
        <taxon>Bacteria</taxon>
        <taxon>Pseudomonadati</taxon>
        <taxon>Campylobacterota</taxon>
        <taxon>Epsilonproteobacteria</taxon>
        <taxon>Campylobacterales</taxon>
        <taxon>Campylobacteraceae</taxon>
        <taxon>Campylobacter</taxon>
    </lineage>
</organism>
<proteinExistence type="predicted"/>
<reference evidence="1" key="1">
    <citation type="submission" date="2021-12" db="EMBL/GenBank/DDBJ databases">
        <title>Prevalence of phenicol resistance gene fexA in Campylobacter isolated from poultry supply chain.</title>
        <authorList>
            <person name="Tang B."/>
            <person name="Zheng X."/>
            <person name="Lin J."/>
            <person name="Lin R."/>
            <person name="Yang H."/>
            <person name="Shen Z."/>
            <person name="Xia F."/>
        </authorList>
    </citation>
    <scope>NUCLEOTIDE SEQUENCE</scope>
    <source>
        <strain evidence="1">CJHN2011004</strain>
    </source>
</reference>
<gene>
    <name evidence="1" type="ORF">LZC39_16790</name>
</gene>
<dbReference type="Proteomes" id="UP001199644">
    <property type="component" value="Unassembled WGS sequence"/>
</dbReference>